<evidence type="ECO:0000256" key="1">
    <source>
        <dbReference type="SAM" id="Phobius"/>
    </source>
</evidence>
<dbReference type="SUPFAM" id="SSF53335">
    <property type="entry name" value="S-adenosyl-L-methionine-dependent methyltransferases"/>
    <property type="match status" value="1"/>
</dbReference>
<dbReference type="GO" id="GO:0032259">
    <property type="term" value="P:methylation"/>
    <property type="evidence" value="ECO:0007669"/>
    <property type="project" value="UniProtKB-KW"/>
</dbReference>
<keyword evidence="1" id="KW-0812">Transmembrane</keyword>
<dbReference type="Pfam" id="PF13489">
    <property type="entry name" value="Methyltransf_23"/>
    <property type="match status" value="1"/>
</dbReference>
<dbReference type="PANTHER" id="PTHR43861">
    <property type="entry name" value="TRANS-ACONITATE 2-METHYLTRANSFERASE-RELATED"/>
    <property type="match status" value="1"/>
</dbReference>
<reference evidence="2 3" key="1">
    <citation type="submission" date="2019-05" db="EMBL/GenBank/DDBJ databases">
        <title>Verrucobacter flavum gen. nov., sp. nov. a new member of the family Verrucomicrobiaceae.</title>
        <authorList>
            <person name="Szuroczki S."/>
            <person name="Abbaszade G."/>
            <person name="Szabo A."/>
            <person name="Felfoldi T."/>
            <person name="Schumann P."/>
            <person name="Boka K."/>
            <person name="Keki Z."/>
            <person name="Toumi M."/>
            <person name="Toth E."/>
        </authorList>
    </citation>
    <scope>NUCLEOTIDE SEQUENCE [LARGE SCALE GENOMIC DNA]</scope>
    <source>
        <strain evidence="2 3">MG-N-17</strain>
    </source>
</reference>
<dbReference type="Gene3D" id="3.40.50.150">
    <property type="entry name" value="Vaccinia Virus protein VP39"/>
    <property type="match status" value="1"/>
</dbReference>
<dbReference type="OrthoDB" id="9808140at2"/>
<dbReference type="InterPro" id="IPR029063">
    <property type="entry name" value="SAM-dependent_MTases_sf"/>
</dbReference>
<comment type="caution">
    <text evidence="2">The sequence shown here is derived from an EMBL/GenBank/DDBJ whole genome shotgun (WGS) entry which is preliminary data.</text>
</comment>
<keyword evidence="2" id="KW-0489">Methyltransferase</keyword>
<protein>
    <submittedName>
        <fullName evidence="2">Class I SAM-dependent methyltransferase</fullName>
    </submittedName>
</protein>
<dbReference type="RefSeq" id="WP_138084808.1">
    <property type="nucleotide sequence ID" value="NZ_VAUV01000002.1"/>
</dbReference>
<keyword evidence="3" id="KW-1185">Reference proteome</keyword>
<evidence type="ECO:0000313" key="3">
    <source>
        <dbReference type="Proteomes" id="UP000306196"/>
    </source>
</evidence>
<organism evidence="2 3">
    <name type="scientific">Phragmitibacter flavus</name>
    <dbReference type="NCBI Taxonomy" id="2576071"/>
    <lineage>
        <taxon>Bacteria</taxon>
        <taxon>Pseudomonadati</taxon>
        <taxon>Verrucomicrobiota</taxon>
        <taxon>Verrucomicrobiia</taxon>
        <taxon>Verrucomicrobiales</taxon>
        <taxon>Verrucomicrobiaceae</taxon>
        <taxon>Phragmitibacter</taxon>
    </lineage>
</organism>
<dbReference type="Proteomes" id="UP000306196">
    <property type="component" value="Unassembled WGS sequence"/>
</dbReference>
<feature type="transmembrane region" description="Helical" evidence="1">
    <location>
        <begin position="275"/>
        <end position="296"/>
    </location>
</feature>
<sequence>MPFRFPFLSYPLQPFSSFVEKLPKNSRSKLPQHLAEAKYSVRLLRYWWSGQALAAEAKKLGRPLHVVDLGCERGWLKHFTPEGVVERWTGLDWNPQPEVTQLAQYDEVKHANFDEHLPLPTATADAVVSLHVFEHLLRPGSTMSEISRLLKPGGIFLGGAPTMPHWIATLREKHFRRLLQQGKLAAGGHITVLSPQRWQSLVNDAGFDLDFITGSHAIRRTGSKLENSLWWVRLNQIWGALFPSLGSECYLMARRQATTFSESDRLTSDAAHHRALWITLAATTAIALMFGFSALTDRYQARQEQRIASWLSAHQSGSDQFLIWDEALAHWCGDRPDLHCADSIEELQQLIQKHQNAHLLVTVDRASTLTQSSSDNNWRIDSRLDFDGTDYLLLKKGESGTHLKEYLLGAN</sequence>
<dbReference type="AlphaFoldDB" id="A0A5R8KJG6"/>
<keyword evidence="1" id="KW-0472">Membrane</keyword>
<evidence type="ECO:0000313" key="2">
    <source>
        <dbReference type="EMBL" id="TLD72454.1"/>
    </source>
</evidence>
<proteinExistence type="predicted"/>
<keyword evidence="2" id="KW-0808">Transferase</keyword>
<dbReference type="EMBL" id="VAUV01000002">
    <property type="protein sequence ID" value="TLD72454.1"/>
    <property type="molecule type" value="Genomic_DNA"/>
</dbReference>
<keyword evidence="1" id="KW-1133">Transmembrane helix</keyword>
<dbReference type="CDD" id="cd02440">
    <property type="entry name" value="AdoMet_MTases"/>
    <property type="match status" value="1"/>
</dbReference>
<name>A0A5R8KJG6_9BACT</name>
<gene>
    <name evidence="2" type="ORF">FEM03_03620</name>
</gene>
<accession>A0A5R8KJG6</accession>
<dbReference type="GO" id="GO:0008168">
    <property type="term" value="F:methyltransferase activity"/>
    <property type="evidence" value="ECO:0007669"/>
    <property type="project" value="UniProtKB-KW"/>
</dbReference>